<dbReference type="EMBL" id="MU006100">
    <property type="protein sequence ID" value="KAF2837282.1"/>
    <property type="molecule type" value="Genomic_DNA"/>
</dbReference>
<dbReference type="AlphaFoldDB" id="A0A9P4VQ02"/>
<protein>
    <submittedName>
        <fullName evidence="2">Uncharacterized protein</fullName>
    </submittedName>
</protein>
<keyword evidence="1" id="KW-1133">Transmembrane helix</keyword>
<feature type="transmembrane region" description="Helical" evidence="1">
    <location>
        <begin position="17"/>
        <end position="38"/>
    </location>
</feature>
<proteinExistence type="predicted"/>
<evidence type="ECO:0000256" key="1">
    <source>
        <dbReference type="SAM" id="Phobius"/>
    </source>
</evidence>
<keyword evidence="3" id="KW-1185">Reference proteome</keyword>
<accession>A0A9P4VQ02</accession>
<organism evidence="2 3">
    <name type="scientific">Patellaria atrata CBS 101060</name>
    <dbReference type="NCBI Taxonomy" id="1346257"/>
    <lineage>
        <taxon>Eukaryota</taxon>
        <taxon>Fungi</taxon>
        <taxon>Dikarya</taxon>
        <taxon>Ascomycota</taxon>
        <taxon>Pezizomycotina</taxon>
        <taxon>Dothideomycetes</taxon>
        <taxon>Dothideomycetes incertae sedis</taxon>
        <taxon>Patellariales</taxon>
        <taxon>Patellariaceae</taxon>
        <taxon>Patellaria</taxon>
    </lineage>
</organism>
<comment type="caution">
    <text evidence="2">The sequence shown here is derived from an EMBL/GenBank/DDBJ whole genome shotgun (WGS) entry which is preliminary data.</text>
</comment>
<evidence type="ECO:0000313" key="2">
    <source>
        <dbReference type="EMBL" id="KAF2837282.1"/>
    </source>
</evidence>
<reference evidence="2" key="1">
    <citation type="journal article" date="2020" name="Stud. Mycol.">
        <title>101 Dothideomycetes genomes: a test case for predicting lifestyles and emergence of pathogens.</title>
        <authorList>
            <person name="Haridas S."/>
            <person name="Albert R."/>
            <person name="Binder M."/>
            <person name="Bloem J."/>
            <person name="Labutti K."/>
            <person name="Salamov A."/>
            <person name="Andreopoulos B."/>
            <person name="Baker S."/>
            <person name="Barry K."/>
            <person name="Bills G."/>
            <person name="Bluhm B."/>
            <person name="Cannon C."/>
            <person name="Castanera R."/>
            <person name="Culley D."/>
            <person name="Daum C."/>
            <person name="Ezra D."/>
            <person name="Gonzalez J."/>
            <person name="Henrissat B."/>
            <person name="Kuo A."/>
            <person name="Liang C."/>
            <person name="Lipzen A."/>
            <person name="Lutzoni F."/>
            <person name="Magnuson J."/>
            <person name="Mondo S."/>
            <person name="Nolan M."/>
            <person name="Ohm R."/>
            <person name="Pangilinan J."/>
            <person name="Park H.-J."/>
            <person name="Ramirez L."/>
            <person name="Alfaro M."/>
            <person name="Sun H."/>
            <person name="Tritt A."/>
            <person name="Yoshinaga Y."/>
            <person name="Zwiers L.-H."/>
            <person name="Turgeon B."/>
            <person name="Goodwin S."/>
            <person name="Spatafora J."/>
            <person name="Crous P."/>
            <person name="Grigoriev I."/>
        </authorList>
    </citation>
    <scope>NUCLEOTIDE SEQUENCE</scope>
    <source>
        <strain evidence="2">CBS 101060</strain>
    </source>
</reference>
<keyword evidence="1" id="KW-0812">Transmembrane</keyword>
<name>A0A9P4VQ02_9PEZI</name>
<keyword evidence="1" id="KW-0472">Membrane</keyword>
<gene>
    <name evidence="2" type="ORF">M501DRAFT_995861</name>
</gene>
<dbReference type="Proteomes" id="UP000799429">
    <property type="component" value="Unassembled WGS sequence"/>
</dbReference>
<evidence type="ECO:0000313" key="3">
    <source>
        <dbReference type="Proteomes" id="UP000799429"/>
    </source>
</evidence>
<sequence length="53" mass="5716">MHTFHGFLQPVPVYGSLYSPVASLINAGLPALVMAIAVRSRNRITHGTGIRQV</sequence>